<gene>
    <name evidence="1" type="ORF">BC6307_08975</name>
</gene>
<accession>A0A223KPX8</accession>
<dbReference type="InterPro" id="IPR022580">
    <property type="entry name" value="DUF2639"/>
</dbReference>
<evidence type="ECO:0008006" key="3">
    <source>
        <dbReference type="Google" id="ProtNLM"/>
    </source>
</evidence>
<dbReference type="RefSeq" id="WP_084380671.1">
    <property type="nucleotide sequence ID" value="NZ_CP018866.1"/>
</dbReference>
<dbReference type="Pfam" id="PF11121">
    <property type="entry name" value="DUF2639"/>
    <property type="match status" value="1"/>
</dbReference>
<evidence type="ECO:0000313" key="1">
    <source>
        <dbReference type="EMBL" id="AST91404.1"/>
    </source>
</evidence>
<dbReference type="AlphaFoldDB" id="A0A223KPX8"/>
<evidence type="ECO:0000313" key="2">
    <source>
        <dbReference type="Proteomes" id="UP000215224"/>
    </source>
</evidence>
<proteinExistence type="predicted"/>
<reference evidence="1 2" key="1">
    <citation type="submission" date="2016-12" db="EMBL/GenBank/DDBJ databases">
        <title>The whole genome sequencing and assembly of Bacillus cohnii DSM 6307T strain.</title>
        <authorList>
            <person name="Lee Y.-J."/>
            <person name="Yi H."/>
            <person name="Bahn Y.-S."/>
            <person name="Kim J.F."/>
            <person name="Lee D.-W."/>
        </authorList>
    </citation>
    <scope>NUCLEOTIDE SEQUENCE [LARGE SCALE GENOMIC DNA]</scope>
    <source>
        <strain evidence="1 2">DSM 6307</strain>
    </source>
</reference>
<protein>
    <recommendedName>
        <fullName evidence="3">DUF2639 domain-containing protein</fullName>
    </recommendedName>
</protein>
<organism evidence="1 2">
    <name type="scientific">Sutcliffiella cohnii</name>
    <dbReference type="NCBI Taxonomy" id="33932"/>
    <lineage>
        <taxon>Bacteria</taxon>
        <taxon>Bacillati</taxon>
        <taxon>Bacillota</taxon>
        <taxon>Bacilli</taxon>
        <taxon>Bacillales</taxon>
        <taxon>Bacillaceae</taxon>
        <taxon>Sutcliffiella</taxon>
    </lineage>
</organism>
<sequence length="49" mass="5707">MAHYASKGWYVQQLKERGINYHPTDKKKLETYRAAILQNFLNGTPLGVR</sequence>
<dbReference type="KEGG" id="bcoh:BC6307_08975"/>
<keyword evidence="2" id="KW-1185">Reference proteome</keyword>
<dbReference type="EMBL" id="CP018866">
    <property type="protein sequence ID" value="AST91404.1"/>
    <property type="molecule type" value="Genomic_DNA"/>
</dbReference>
<name>A0A223KPX8_9BACI</name>
<dbReference type="Proteomes" id="UP000215224">
    <property type="component" value="Chromosome"/>
</dbReference>